<comment type="caution">
    <text evidence="5">The sequence shown here is derived from an EMBL/GenBank/DDBJ whole genome shotgun (WGS) entry which is preliminary data.</text>
</comment>
<gene>
    <name evidence="5" type="ORF">BI308_25450</name>
</gene>
<name>A0A1L9QJE2_9CYAN</name>
<dbReference type="InterPro" id="IPR007049">
    <property type="entry name" value="Carb-sel_porin_OprB"/>
</dbReference>
<evidence type="ECO:0000313" key="6">
    <source>
        <dbReference type="Proteomes" id="UP000183940"/>
    </source>
</evidence>
<dbReference type="NCBIfam" id="NF033921">
    <property type="entry name" value="por_somb"/>
    <property type="match status" value="1"/>
</dbReference>
<dbReference type="Pfam" id="PF04966">
    <property type="entry name" value="OprB"/>
    <property type="match status" value="1"/>
</dbReference>
<organism evidence="5 6">
    <name type="scientific">Roseofilum reptotaenium AO1-A</name>
    <dbReference type="NCBI Taxonomy" id="1925591"/>
    <lineage>
        <taxon>Bacteria</taxon>
        <taxon>Bacillati</taxon>
        <taxon>Cyanobacteriota</taxon>
        <taxon>Cyanophyceae</taxon>
        <taxon>Desertifilales</taxon>
        <taxon>Desertifilaceae</taxon>
        <taxon>Roseofilum</taxon>
    </lineage>
</organism>
<dbReference type="PANTHER" id="PTHR43308:SF1">
    <property type="entry name" value="OUTER MEMBRANE PROTEIN ALPHA"/>
    <property type="match status" value="1"/>
</dbReference>
<feature type="domain" description="SLH" evidence="4">
    <location>
        <begin position="59"/>
        <end position="123"/>
    </location>
</feature>
<accession>A0A1L9QJE2</accession>
<proteinExistence type="inferred from homology"/>
<protein>
    <recommendedName>
        <fullName evidence="4">SLH domain-containing protein</fullName>
    </recommendedName>
</protein>
<dbReference type="InterPro" id="IPR051465">
    <property type="entry name" value="Cell_Envelope_Struct_Comp"/>
</dbReference>
<dbReference type="PANTHER" id="PTHR43308">
    <property type="entry name" value="OUTER MEMBRANE PROTEIN ALPHA-RELATED"/>
    <property type="match status" value="1"/>
</dbReference>
<dbReference type="Pfam" id="PF00395">
    <property type="entry name" value="SLH"/>
    <property type="match status" value="1"/>
</dbReference>
<reference evidence="5" key="1">
    <citation type="submission" date="2016-10" db="EMBL/GenBank/DDBJ databases">
        <title>CRISPR-Cas defence system in Roseofilum reptotaenium: evidence of a bacteriophage-cyanobacterium arms race in the coral black band disease.</title>
        <authorList>
            <person name="Buerger P."/>
            <person name="Wood-Charlson E.M."/>
            <person name="Weynberg K.D."/>
            <person name="Willis B."/>
            <person name="Van Oppen M.J."/>
        </authorList>
    </citation>
    <scope>NUCLEOTIDE SEQUENCE [LARGE SCALE GENOMIC DNA]</scope>
    <source>
        <strain evidence="5">AO1-A</strain>
    </source>
</reference>
<dbReference type="GO" id="GO:0008643">
    <property type="term" value="P:carbohydrate transport"/>
    <property type="evidence" value="ECO:0007669"/>
    <property type="project" value="InterPro"/>
</dbReference>
<feature type="chain" id="PRO_5011817409" description="SLH domain-containing protein" evidence="2">
    <location>
        <begin position="31"/>
        <end position="563"/>
    </location>
</feature>
<dbReference type="InterPro" id="IPR047684">
    <property type="entry name" value="Por_som-like"/>
</dbReference>
<dbReference type="PROSITE" id="PS51272">
    <property type="entry name" value="SLH"/>
    <property type="match status" value="1"/>
</dbReference>
<feature type="signal peptide" evidence="2">
    <location>
        <begin position="1"/>
        <end position="30"/>
    </location>
</feature>
<dbReference type="STRING" id="1925591.BI308_25450"/>
<evidence type="ECO:0000259" key="4">
    <source>
        <dbReference type="PROSITE" id="PS51272"/>
    </source>
</evidence>
<dbReference type="Proteomes" id="UP000183940">
    <property type="component" value="Unassembled WGS sequence"/>
</dbReference>
<dbReference type="EMBL" id="MLAW01000089">
    <property type="protein sequence ID" value="OJJ13866.1"/>
    <property type="molecule type" value="Genomic_DNA"/>
</dbReference>
<keyword evidence="6" id="KW-1185">Reference proteome</keyword>
<dbReference type="InterPro" id="IPR001119">
    <property type="entry name" value="SLH_dom"/>
</dbReference>
<dbReference type="InterPro" id="IPR038673">
    <property type="entry name" value="OprB_sf"/>
</dbReference>
<evidence type="ECO:0000256" key="3">
    <source>
        <dbReference type="SAM" id="Coils"/>
    </source>
</evidence>
<dbReference type="GO" id="GO:0015288">
    <property type="term" value="F:porin activity"/>
    <property type="evidence" value="ECO:0007669"/>
    <property type="project" value="InterPro"/>
</dbReference>
<evidence type="ECO:0000256" key="1">
    <source>
        <dbReference type="ARBA" id="ARBA00008769"/>
    </source>
</evidence>
<comment type="similarity">
    <text evidence="1 2">Belongs to the OprB family.</text>
</comment>
<dbReference type="GO" id="GO:0016020">
    <property type="term" value="C:membrane"/>
    <property type="evidence" value="ECO:0007669"/>
    <property type="project" value="InterPro"/>
</dbReference>
<dbReference type="AlphaFoldDB" id="A0A1L9QJE2"/>
<evidence type="ECO:0000256" key="2">
    <source>
        <dbReference type="RuleBase" id="RU363072"/>
    </source>
</evidence>
<feature type="coiled-coil region" evidence="3">
    <location>
        <begin position="140"/>
        <end position="167"/>
    </location>
</feature>
<keyword evidence="2" id="KW-0732">Signal</keyword>
<keyword evidence="3" id="KW-0175">Coiled coil</keyword>
<dbReference type="Gene3D" id="2.40.160.180">
    <property type="entry name" value="Carbohydrate-selective porin OprB"/>
    <property type="match status" value="1"/>
</dbReference>
<sequence>MKSKLLWKSISLTPALLGAALLVSGGSALAQNPETSNIDQIQEYSRGTRSSGSIGQVTSVSQLRDVRPTDWAFQALQSLVERYGCIAGYPNGTYRGNRAMTRYEFAAGVNACLDRINELIAAATANLVTREDLAVLQRLQEEFAAELATLRGRVDSLEARVDFLEEHQFSTTTKLNGEAVFALINAWGDNKPLRGWGPDRRRIPGSTTAGGRRADVDDNMTLSGRVRLNFDTSFTGEDSLRTRLEAGNVEGTRPALGTSTARLAYETDTEEQVNVSILTYRFPYGGYFESGAPRGVMQIGVIGQAHDDLIPTFSLNSSGSGAISRFAALSPIYSGGDAGITGLYYFTPSISLGYSYLASDAEDPTRGNGLFNGSFSAMGQLSYEGDRFGIGFTYARDYISGAGRSATGLSGPLNRGIGVLASDPFRKSGEAISADSFGLAAEWRVSDRFVLNAWGHYMNAQDLDRQGRDRLDDAEIWNWIVGFTFPDLGAEGNLGGLMVGMPPHVTNGTGEAPDTPIHLEAFYRLRLTDNISITPGFLAVFNPEGDSRNDSVYVGTIRTTFKF</sequence>
<evidence type="ECO:0000313" key="5">
    <source>
        <dbReference type="EMBL" id="OJJ13866.1"/>
    </source>
</evidence>